<keyword evidence="3" id="KW-1185">Reference proteome</keyword>
<reference evidence="2 3" key="1">
    <citation type="journal article" date="2018" name="Genome Biol. Evol.">
        <title>Multiple Roots of Fruiting Body Formation in Amoebozoa.</title>
        <authorList>
            <person name="Hillmann F."/>
            <person name="Forbes G."/>
            <person name="Novohradska S."/>
            <person name="Ferling I."/>
            <person name="Riege K."/>
            <person name="Groth M."/>
            <person name="Westermann M."/>
            <person name="Marz M."/>
            <person name="Spaller T."/>
            <person name="Winckler T."/>
            <person name="Schaap P."/>
            <person name="Glockner G."/>
        </authorList>
    </citation>
    <scope>NUCLEOTIDE SEQUENCE [LARGE SCALE GENOMIC DNA]</scope>
    <source>
        <strain evidence="2 3">Jena</strain>
    </source>
</reference>
<name>A0A2P6NBI0_9EUKA</name>
<dbReference type="EMBL" id="MDYQ01000128">
    <property type="protein sequence ID" value="PRP81312.1"/>
    <property type="molecule type" value="Genomic_DNA"/>
</dbReference>
<proteinExistence type="predicted"/>
<dbReference type="OrthoDB" id="76773at2759"/>
<evidence type="ECO:0000313" key="3">
    <source>
        <dbReference type="Proteomes" id="UP000241769"/>
    </source>
</evidence>
<dbReference type="AlphaFoldDB" id="A0A2P6NBI0"/>
<protein>
    <submittedName>
        <fullName evidence="2">Uncharacterized protein</fullName>
    </submittedName>
</protein>
<sequence length="138" mass="15987">MALELCNLNRESVERYVKEEKWYTYSSLARSQMMEEMKKQVQDRSVEILQILLADSRVDPWYLTEIVKLLLSDARVDPTARNYEALANAKTSKRRFHLFSSHVLPETEQSPSATQRSPRENTTPEVFVHESAHSTPCA</sequence>
<feature type="compositionally biased region" description="Polar residues" evidence="1">
    <location>
        <begin position="107"/>
        <end position="124"/>
    </location>
</feature>
<comment type="caution">
    <text evidence="2">The sequence shown here is derived from an EMBL/GenBank/DDBJ whole genome shotgun (WGS) entry which is preliminary data.</text>
</comment>
<accession>A0A2P6NBI0</accession>
<dbReference type="InParanoid" id="A0A2P6NBI0"/>
<organism evidence="2 3">
    <name type="scientific">Planoprotostelium fungivorum</name>
    <dbReference type="NCBI Taxonomy" id="1890364"/>
    <lineage>
        <taxon>Eukaryota</taxon>
        <taxon>Amoebozoa</taxon>
        <taxon>Evosea</taxon>
        <taxon>Variosea</taxon>
        <taxon>Cavosteliida</taxon>
        <taxon>Cavosteliaceae</taxon>
        <taxon>Planoprotostelium</taxon>
    </lineage>
</organism>
<evidence type="ECO:0000256" key="1">
    <source>
        <dbReference type="SAM" id="MobiDB-lite"/>
    </source>
</evidence>
<gene>
    <name evidence="2" type="ORF">PROFUN_04547</name>
</gene>
<feature type="region of interest" description="Disordered" evidence="1">
    <location>
        <begin position="102"/>
        <end position="138"/>
    </location>
</feature>
<dbReference type="Proteomes" id="UP000241769">
    <property type="component" value="Unassembled WGS sequence"/>
</dbReference>
<evidence type="ECO:0000313" key="2">
    <source>
        <dbReference type="EMBL" id="PRP81312.1"/>
    </source>
</evidence>